<evidence type="ECO:0000256" key="1">
    <source>
        <dbReference type="ARBA" id="ARBA00001946"/>
    </source>
</evidence>
<dbReference type="EMBL" id="CP003348">
    <property type="protein sequence ID" value="AFM01845.1"/>
    <property type="molecule type" value="Genomic_DNA"/>
</dbReference>
<comment type="cofactor">
    <cofactor evidence="1">
        <name>Mg(2+)</name>
        <dbReference type="ChEBI" id="CHEBI:18420"/>
    </cofactor>
</comment>
<dbReference type="PANTHER" id="PTHR32308:SF0">
    <property type="entry name" value="HPCH_HPAI ALDOLASE_CITRATE LYASE DOMAIN-CONTAINING PROTEIN"/>
    <property type="match status" value="1"/>
</dbReference>
<gene>
    <name evidence="7" type="ordered locus">Desde_3566</name>
</gene>
<evidence type="ECO:0000256" key="3">
    <source>
        <dbReference type="ARBA" id="ARBA00022842"/>
    </source>
</evidence>
<dbReference type="InterPro" id="IPR040442">
    <property type="entry name" value="Pyrv_kinase-like_dom_sf"/>
</dbReference>
<dbReference type="Gene3D" id="3.20.20.60">
    <property type="entry name" value="Phosphoenolpyruvate-binding domains"/>
    <property type="match status" value="1"/>
</dbReference>
<keyword evidence="3 5" id="KW-0460">Magnesium</keyword>
<dbReference type="InterPro" id="IPR011206">
    <property type="entry name" value="Citrate_lyase_beta/mcl1/mcl2"/>
</dbReference>
<proteinExistence type="predicted"/>
<dbReference type="GO" id="GO:0000287">
    <property type="term" value="F:magnesium ion binding"/>
    <property type="evidence" value="ECO:0007669"/>
    <property type="project" value="TreeGrafter"/>
</dbReference>
<dbReference type="STRING" id="756499.Desde_3566"/>
<reference evidence="8" key="1">
    <citation type="submission" date="2012-06" db="EMBL/GenBank/DDBJ databases">
        <title>Complete sequence of Desulfitobacterium dehalogenans ATCC 51507.</title>
        <authorList>
            <person name="Lucas S."/>
            <person name="Han J."/>
            <person name="Lapidus A."/>
            <person name="Cheng J.-F."/>
            <person name="Goodwin L."/>
            <person name="Pitluck S."/>
            <person name="Peters L."/>
            <person name="Ovchinnikova G."/>
            <person name="Teshima H."/>
            <person name="Detter J.C."/>
            <person name="Han C."/>
            <person name="Tapia R."/>
            <person name="Land M."/>
            <person name="Hauser L."/>
            <person name="Kyrpides N."/>
            <person name="Ivanova N."/>
            <person name="Pagani I."/>
            <person name="Kruse T."/>
            <person name="de Vos W.M."/>
            <person name="Smidt H."/>
            <person name="Woyke T."/>
        </authorList>
    </citation>
    <scope>NUCLEOTIDE SEQUENCE [LARGE SCALE GENOMIC DNA]</scope>
    <source>
        <strain evidence="8">ATCC 51507 / DSM 9161 / JW/IU-DC1</strain>
    </source>
</reference>
<dbReference type="KEGG" id="ddh:Desde_3566"/>
<protein>
    <submittedName>
        <fullName evidence="7">Citrate lyase beta subunit</fullName>
    </submittedName>
</protein>
<evidence type="ECO:0000256" key="4">
    <source>
        <dbReference type="PIRSR" id="PIRSR015582-1"/>
    </source>
</evidence>
<organism evidence="7 8">
    <name type="scientific">Desulfitobacterium dehalogenans (strain ATCC 51507 / DSM 9161 / JW/IU-DC1)</name>
    <dbReference type="NCBI Taxonomy" id="756499"/>
    <lineage>
        <taxon>Bacteria</taxon>
        <taxon>Bacillati</taxon>
        <taxon>Bacillota</taxon>
        <taxon>Clostridia</taxon>
        <taxon>Eubacteriales</taxon>
        <taxon>Desulfitobacteriaceae</taxon>
        <taxon>Desulfitobacterium</taxon>
    </lineage>
</organism>
<keyword evidence="7" id="KW-0456">Lyase</keyword>
<feature type="binding site" evidence="4">
    <location>
        <position position="67"/>
    </location>
    <ligand>
        <name>substrate</name>
    </ligand>
</feature>
<dbReference type="SUPFAM" id="SSF51621">
    <property type="entry name" value="Phosphoenolpyruvate/pyruvate domain"/>
    <property type="match status" value="1"/>
</dbReference>
<dbReference type="PANTHER" id="PTHR32308">
    <property type="entry name" value="LYASE BETA SUBUNIT, PUTATIVE (AFU_ORTHOLOGUE AFUA_4G13030)-RELATED"/>
    <property type="match status" value="1"/>
</dbReference>
<evidence type="ECO:0000313" key="8">
    <source>
        <dbReference type="Proteomes" id="UP000006053"/>
    </source>
</evidence>
<sequence precursor="true">MMKRRRSLLILSGNSPKSMQDAPVFEPDVVLFDLEERVLPQEKDSARHLVREALSFLDYSKVEVMVRINPLDTEEGQKDMESIPRVKPGALVIPKANPEIIRQVDSILAAIESEEGFLKGGIELIPVLETALGIETMNTLIRISPRVTGVWLNAEGLMAEFGAKRTKEGDELLYVRGRVGIACRAAGIHAIDTCFTDSNDNEGLEKDALTAKRLGFTGKLALDGRQIDTLNTIF</sequence>
<evidence type="ECO:0000256" key="5">
    <source>
        <dbReference type="PIRSR" id="PIRSR015582-2"/>
    </source>
</evidence>
<dbReference type="InterPro" id="IPR015813">
    <property type="entry name" value="Pyrv/PenolPyrv_kinase-like_dom"/>
</dbReference>
<dbReference type="HOGENOM" id="CLU_044864_0_2_9"/>
<dbReference type="OrthoDB" id="9786940at2"/>
<dbReference type="eggNOG" id="COG2301">
    <property type="taxonomic scope" value="Bacteria"/>
</dbReference>
<dbReference type="Pfam" id="PF03328">
    <property type="entry name" value="HpcH_HpaI"/>
    <property type="match status" value="1"/>
</dbReference>
<dbReference type="RefSeq" id="WP_014795318.1">
    <property type="nucleotide sequence ID" value="NC_018017.1"/>
</dbReference>
<dbReference type="PIRSF" id="PIRSF015582">
    <property type="entry name" value="Cit_lyase_B"/>
    <property type="match status" value="1"/>
</dbReference>
<evidence type="ECO:0000313" key="7">
    <source>
        <dbReference type="EMBL" id="AFM01845.1"/>
    </source>
</evidence>
<name>I4AD10_DESDJ</name>
<accession>I4AD10</accession>
<dbReference type="Proteomes" id="UP000006053">
    <property type="component" value="Chromosome"/>
</dbReference>
<dbReference type="GO" id="GO:0016829">
    <property type="term" value="F:lyase activity"/>
    <property type="evidence" value="ECO:0007669"/>
    <property type="project" value="UniProtKB-KW"/>
</dbReference>
<reference evidence="7 8" key="2">
    <citation type="journal article" date="2015" name="J. Bacteriol.">
        <title>Genomic, proteomic, and biochemical analysis of the organohalide respiratory pathway in Desulfitobacterium dehalogenans.</title>
        <authorList>
            <person name="Kruse T."/>
            <person name="van de Pas B.A."/>
            <person name="Atteia A."/>
            <person name="Krab K."/>
            <person name="Hagen W.R."/>
            <person name="Goodwin L."/>
            <person name="Chain P."/>
            <person name="Boeren S."/>
            <person name="Maphosa F."/>
            <person name="Schraa G."/>
            <person name="de Vos W.M."/>
            <person name="van der Oost J."/>
            <person name="Smidt H."/>
            <person name="Stams A.J."/>
        </authorList>
    </citation>
    <scope>NUCLEOTIDE SEQUENCE [LARGE SCALE GENOMIC DNA]</scope>
    <source>
        <strain evidence="8">ATCC 51507 / DSM 9161 / JW/IU-DC1</strain>
    </source>
</reference>
<evidence type="ECO:0000259" key="6">
    <source>
        <dbReference type="Pfam" id="PF03328"/>
    </source>
</evidence>
<dbReference type="AlphaFoldDB" id="I4AD10"/>
<evidence type="ECO:0000256" key="2">
    <source>
        <dbReference type="ARBA" id="ARBA00022723"/>
    </source>
</evidence>
<dbReference type="GO" id="GO:0006107">
    <property type="term" value="P:oxaloacetate metabolic process"/>
    <property type="evidence" value="ECO:0007669"/>
    <property type="project" value="TreeGrafter"/>
</dbReference>
<keyword evidence="8" id="KW-1185">Reference proteome</keyword>
<feature type="domain" description="HpcH/HpaI aldolase/citrate lyase" evidence="6">
    <location>
        <begin position="6"/>
        <end position="222"/>
    </location>
</feature>
<keyword evidence="2 5" id="KW-0479">Metal-binding</keyword>
<feature type="binding site" evidence="4">
    <location>
        <position position="129"/>
    </location>
    <ligand>
        <name>substrate</name>
    </ligand>
</feature>
<dbReference type="InterPro" id="IPR005000">
    <property type="entry name" value="Aldolase/citrate-lyase_domain"/>
</dbReference>
<feature type="binding site" evidence="5">
    <location>
        <position position="129"/>
    </location>
    <ligand>
        <name>Mg(2+)</name>
        <dbReference type="ChEBI" id="CHEBI:18420"/>
    </ligand>
</feature>